<keyword evidence="5 6" id="KW-0472">Membrane</keyword>
<feature type="transmembrane region" description="Helical" evidence="6">
    <location>
        <begin position="90"/>
        <end position="111"/>
    </location>
</feature>
<evidence type="ECO:0000256" key="2">
    <source>
        <dbReference type="ARBA" id="ARBA00022475"/>
    </source>
</evidence>
<evidence type="ECO:0000256" key="3">
    <source>
        <dbReference type="ARBA" id="ARBA00022692"/>
    </source>
</evidence>
<dbReference type="InterPro" id="IPR044550">
    <property type="entry name" value="WzxE"/>
</dbReference>
<dbReference type="Proteomes" id="UP000237025">
    <property type="component" value="Unassembled WGS sequence"/>
</dbReference>
<keyword evidence="2" id="KW-1003">Cell membrane</keyword>
<feature type="transmembrane region" description="Helical" evidence="6">
    <location>
        <begin position="178"/>
        <end position="198"/>
    </location>
</feature>
<dbReference type="Pfam" id="PF01943">
    <property type="entry name" value="Polysacc_synt"/>
    <property type="match status" value="1"/>
</dbReference>
<feature type="transmembrane region" description="Helical" evidence="6">
    <location>
        <begin position="336"/>
        <end position="358"/>
    </location>
</feature>
<dbReference type="CDD" id="cd13125">
    <property type="entry name" value="MATE_like_10"/>
    <property type="match status" value="1"/>
</dbReference>
<feature type="transmembrane region" description="Helical" evidence="6">
    <location>
        <begin position="117"/>
        <end position="138"/>
    </location>
</feature>
<evidence type="ECO:0000256" key="4">
    <source>
        <dbReference type="ARBA" id="ARBA00022989"/>
    </source>
</evidence>
<feature type="transmembrane region" description="Helical" evidence="6">
    <location>
        <begin position="150"/>
        <end position="172"/>
    </location>
</feature>
<dbReference type="PANTHER" id="PTHR30250">
    <property type="entry name" value="PST FAMILY PREDICTED COLANIC ACID TRANSPORTER"/>
    <property type="match status" value="1"/>
</dbReference>
<keyword evidence="8" id="KW-1185">Reference proteome</keyword>
<evidence type="ECO:0000256" key="6">
    <source>
        <dbReference type="SAM" id="Phobius"/>
    </source>
</evidence>
<evidence type="ECO:0000313" key="8">
    <source>
        <dbReference type="Proteomes" id="UP000237025"/>
    </source>
</evidence>
<feature type="transmembrane region" description="Helical" evidence="6">
    <location>
        <begin position="298"/>
        <end position="316"/>
    </location>
</feature>
<comment type="subcellular location">
    <subcellularLocation>
        <location evidence="1">Cell membrane</location>
        <topology evidence="1">Multi-pass membrane protein</topology>
    </subcellularLocation>
</comment>
<proteinExistence type="predicted"/>
<gene>
    <name evidence="7" type="ORF">C3712_14995</name>
</gene>
<keyword evidence="3 6" id="KW-0812">Transmembrane</keyword>
<sequence length="425" mass="47475">MKKFLTVTIFSGLFTLLKMLSGFVIGKVIAIYTGPSGIAMIGQLQSIISIMSGVVNAPVGNGVVRYTAENHEKGYFQCTPWWRASIKLSLILYIVIACVSIILSNYISLYFFSSTEYSWLIILACSALPLSVANTLLASILNGQQNYRQYIISGMVSVVISTTILIFMTVAYSLKGALISVSLNTAIAGIVLVIYCRRKEWFSLSSFSGVVTKAYTKGILNYSFMSFVSALSLPIALLVARKLMIAETGWENAGQWQAVWKISEAYLAIMTIALSTYFMPRLSAINESMEIRKEVNNLSLVIVPFTAVIAFGIYIFRDLSISLLFTKDFYEARNLFLYQLIGDVVKIASFVYAYPMLAQGRIKTFITSEILFSLSFIFLVHVFLNIWGIQGANIAYMINYSIYFCFTFIFTNFINPRLNSGKIFG</sequence>
<feature type="transmembrane region" description="Helical" evidence="6">
    <location>
        <begin position="370"/>
        <end position="388"/>
    </location>
</feature>
<feature type="transmembrane region" description="Helical" evidence="6">
    <location>
        <begin position="259"/>
        <end position="278"/>
    </location>
</feature>
<comment type="caution">
    <text evidence="7">The sequence shown here is derived from an EMBL/GenBank/DDBJ whole genome shotgun (WGS) entry which is preliminary data.</text>
</comment>
<organism evidence="7 8">
    <name type="scientific">Lelliottia aquatilis</name>
    <dbReference type="NCBI Taxonomy" id="2080838"/>
    <lineage>
        <taxon>Bacteria</taxon>
        <taxon>Pseudomonadati</taxon>
        <taxon>Pseudomonadota</taxon>
        <taxon>Gammaproteobacteria</taxon>
        <taxon>Enterobacterales</taxon>
        <taxon>Enterobacteriaceae</taxon>
        <taxon>Lelliottia</taxon>
    </lineage>
</organism>
<feature type="transmembrane region" description="Helical" evidence="6">
    <location>
        <begin position="394"/>
        <end position="414"/>
    </location>
</feature>
<dbReference type="InterPro" id="IPR050833">
    <property type="entry name" value="Poly_Biosynth_Transport"/>
</dbReference>
<protein>
    <submittedName>
        <fullName evidence="7">O-antigen flippase</fullName>
    </submittedName>
</protein>
<dbReference type="PANTHER" id="PTHR30250:SF30">
    <property type="entry name" value="LIPID III FLIPPASE"/>
    <property type="match status" value="1"/>
</dbReference>
<name>A0ABX5A0K1_9ENTR</name>
<evidence type="ECO:0000313" key="7">
    <source>
        <dbReference type="EMBL" id="POZ21754.1"/>
    </source>
</evidence>
<keyword evidence="4 6" id="KW-1133">Transmembrane helix</keyword>
<feature type="transmembrane region" description="Helical" evidence="6">
    <location>
        <begin position="219"/>
        <end position="239"/>
    </location>
</feature>
<evidence type="ECO:0000256" key="5">
    <source>
        <dbReference type="ARBA" id="ARBA00023136"/>
    </source>
</evidence>
<dbReference type="InterPro" id="IPR002797">
    <property type="entry name" value="Polysacc_synth"/>
</dbReference>
<reference evidence="7 8" key="1">
    <citation type="submission" date="2018-02" db="EMBL/GenBank/DDBJ databases">
        <title>Lelliotia aquatilis sp. nov., isolated from drinking water.</title>
        <authorList>
            <person name="Kaempfer P."/>
            <person name="Glaeser S."/>
            <person name="Exner M."/>
            <person name="Doijad S."/>
            <person name="Chakraborty T."/>
        </authorList>
    </citation>
    <scope>NUCLEOTIDE SEQUENCE [LARGE SCALE GENOMIC DNA]</scope>
    <source>
        <strain evidence="7 8">6331-17</strain>
    </source>
</reference>
<dbReference type="RefSeq" id="WP_103949788.1">
    <property type="nucleotide sequence ID" value="NZ_PQVT01000011.1"/>
</dbReference>
<evidence type="ECO:0000256" key="1">
    <source>
        <dbReference type="ARBA" id="ARBA00004651"/>
    </source>
</evidence>
<dbReference type="EMBL" id="PQVW01000011">
    <property type="protein sequence ID" value="POZ21754.1"/>
    <property type="molecule type" value="Genomic_DNA"/>
</dbReference>
<accession>A0ABX5A0K1</accession>